<name>A0A1M2VBK1_TRAPU</name>
<dbReference type="Pfam" id="PF02171">
    <property type="entry name" value="Piwi"/>
    <property type="match status" value="1"/>
</dbReference>
<evidence type="ECO:0000313" key="5">
    <source>
        <dbReference type="Proteomes" id="UP000184267"/>
    </source>
</evidence>
<dbReference type="OrthoDB" id="10252740at2759"/>
<dbReference type="GO" id="GO:0003723">
    <property type="term" value="F:RNA binding"/>
    <property type="evidence" value="ECO:0007669"/>
    <property type="project" value="InterPro"/>
</dbReference>
<accession>A0A1M2VBK1</accession>
<dbReference type="Gene3D" id="2.170.260.10">
    <property type="entry name" value="paz domain"/>
    <property type="match status" value="1"/>
</dbReference>
<proteinExistence type="inferred from homology"/>
<dbReference type="Gene3D" id="3.40.50.2300">
    <property type="match status" value="1"/>
</dbReference>
<keyword evidence="5" id="KW-1185">Reference proteome</keyword>
<dbReference type="InterPro" id="IPR014811">
    <property type="entry name" value="ArgoL1"/>
</dbReference>
<comment type="similarity">
    <text evidence="1">Belongs to the argonaute family.</text>
</comment>
<dbReference type="InterPro" id="IPR003100">
    <property type="entry name" value="PAZ_dom"/>
</dbReference>
<dbReference type="Pfam" id="PF08699">
    <property type="entry name" value="ArgoL1"/>
    <property type="match status" value="1"/>
</dbReference>
<evidence type="ECO:0000259" key="2">
    <source>
        <dbReference type="PROSITE" id="PS50821"/>
    </source>
</evidence>
<dbReference type="InterPro" id="IPR036085">
    <property type="entry name" value="PAZ_dom_sf"/>
</dbReference>
<dbReference type="SMART" id="SM01163">
    <property type="entry name" value="DUF1785"/>
    <property type="match status" value="1"/>
</dbReference>
<dbReference type="SUPFAM" id="SSF101690">
    <property type="entry name" value="PAZ domain"/>
    <property type="match status" value="1"/>
</dbReference>
<dbReference type="InterPro" id="IPR032474">
    <property type="entry name" value="Argonaute_N"/>
</dbReference>
<organism evidence="4 5">
    <name type="scientific">Trametes pubescens</name>
    <name type="common">White-rot fungus</name>
    <dbReference type="NCBI Taxonomy" id="154538"/>
    <lineage>
        <taxon>Eukaryota</taxon>
        <taxon>Fungi</taxon>
        <taxon>Dikarya</taxon>
        <taxon>Basidiomycota</taxon>
        <taxon>Agaricomycotina</taxon>
        <taxon>Agaricomycetes</taxon>
        <taxon>Polyporales</taxon>
        <taxon>Polyporaceae</taxon>
        <taxon>Trametes</taxon>
    </lineage>
</organism>
<dbReference type="OMA" id="RGRCYIH"/>
<gene>
    <name evidence="4" type="ORF">TRAPUB_4250</name>
</gene>
<dbReference type="InterPro" id="IPR003165">
    <property type="entry name" value="Piwi"/>
</dbReference>
<dbReference type="EMBL" id="MNAD01001500">
    <property type="protein sequence ID" value="OJT04969.1"/>
    <property type="molecule type" value="Genomic_DNA"/>
</dbReference>
<comment type="caution">
    <text evidence="4">The sequence shown here is derived from an EMBL/GenBank/DDBJ whole genome shotgun (WGS) entry which is preliminary data.</text>
</comment>
<dbReference type="CDD" id="cd02846">
    <property type="entry name" value="PAZ_argonaute_like"/>
    <property type="match status" value="1"/>
</dbReference>
<dbReference type="Gene3D" id="3.30.420.10">
    <property type="entry name" value="Ribonuclease H-like superfamily/Ribonuclease H"/>
    <property type="match status" value="1"/>
</dbReference>
<dbReference type="CDD" id="cd04657">
    <property type="entry name" value="Piwi_ago-like"/>
    <property type="match status" value="1"/>
</dbReference>
<dbReference type="PROSITE" id="PS50821">
    <property type="entry name" value="PAZ"/>
    <property type="match status" value="1"/>
</dbReference>
<dbReference type="PROSITE" id="PS50822">
    <property type="entry name" value="PIWI"/>
    <property type="match status" value="1"/>
</dbReference>
<evidence type="ECO:0000256" key="1">
    <source>
        <dbReference type="RuleBase" id="RU361178"/>
    </source>
</evidence>
<evidence type="ECO:0000313" key="4">
    <source>
        <dbReference type="EMBL" id="OJT04969.1"/>
    </source>
</evidence>
<dbReference type="SMART" id="SM00950">
    <property type="entry name" value="Piwi"/>
    <property type="match status" value="1"/>
</dbReference>
<dbReference type="Pfam" id="PF16488">
    <property type="entry name" value="ArgoL2"/>
    <property type="match status" value="1"/>
</dbReference>
<dbReference type="AlphaFoldDB" id="A0A1M2VBK1"/>
<dbReference type="STRING" id="154538.A0A1M2VBK1"/>
<dbReference type="Pfam" id="PF02170">
    <property type="entry name" value="PAZ"/>
    <property type="match status" value="1"/>
</dbReference>
<dbReference type="Pfam" id="PF16486">
    <property type="entry name" value="ArgoN"/>
    <property type="match status" value="1"/>
</dbReference>
<dbReference type="SUPFAM" id="SSF53098">
    <property type="entry name" value="Ribonuclease H-like"/>
    <property type="match status" value="1"/>
</dbReference>
<reference evidence="4 5" key="1">
    <citation type="submission" date="2016-10" db="EMBL/GenBank/DDBJ databases">
        <title>Genome sequence of the basidiomycete white-rot fungus Trametes pubescens.</title>
        <authorList>
            <person name="Makela M.R."/>
            <person name="Granchi Z."/>
            <person name="Peng M."/>
            <person name="De Vries R.P."/>
            <person name="Grigoriev I."/>
            <person name="Riley R."/>
            <person name="Hilden K."/>
        </authorList>
    </citation>
    <scope>NUCLEOTIDE SEQUENCE [LARGE SCALE GENOMIC DNA]</scope>
    <source>
        <strain evidence="4 5">FBCC735</strain>
    </source>
</reference>
<dbReference type="InterPro" id="IPR036397">
    <property type="entry name" value="RNaseH_sf"/>
</dbReference>
<dbReference type="InterPro" id="IPR012337">
    <property type="entry name" value="RNaseH-like_sf"/>
</dbReference>
<dbReference type="SMART" id="SM00949">
    <property type="entry name" value="PAZ"/>
    <property type="match status" value="1"/>
</dbReference>
<dbReference type="Proteomes" id="UP000184267">
    <property type="component" value="Unassembled WGS sequence"/>
</dbReference>
<dbReference type="InterPro" id="IPR045246">
    <property type="entry name" value="Piwi_ago-like"/>
</dbReference>
<dbReference type="InterPro" id="IPR032472">
    <property type="entry name" value="ArgoL2"/>
</dbReference>
<dbReference type="PANTHER" id="PTHR22891">
    <property type="entry name" value="EUKARYOTIC TRANSLATION INITIATION FACTOR 2C"/>
    <property type="match status" value="1"/>
</dbReference>
<evidence type="ECO:0000259" key="3">
    <source>
        <dbReference type="PROSITE" id="PS50822"/>
    </source>
</evidence>
<protein>
    <submittedName>
        <fullName evidence="4">Protein argonaute-2</fullName>
    </submittedName>
</protein>
<sequence>MVGDIVALPETAEHTAAAIAADIVAATVEDTEVATAEASVAVTAVAATAGVTEAVMGEVIEVVMVAEIAAVMVVAIAAATAVATVAGTVGVIAAVIEVAIAEATVEETVVVSGEETEAVSPVAVEGANLEDRPANIDARTLDNSQDALIASFQTLRIGERELPSRPGFGTYGQPIKLRANFFPINVPKGPLYEYAVAMNPTVSNRQLKRRIFQLAEETGVWKKAGLTGRVAHDRAAKLVASFKIPQPLEIKISYTEEGTEDDEKPKEPKDYVMNINYVQPLETQPLTKFLEGHPQYRNHDIMPVVNALNLVLAMYPNRAMGGGVMVGRNKFFHPSPASPPVPLGGGLEAWRGFFSSVRPSWKQLMVNVNVCTTAFYTPGNLAERMMEFMNASYGARPAVFVRGIRVKTTHLGYRKTVKTVAKVNARQHKFMVEDLGEVTVEEYFVKKYKIRLRYPDLPLIDVGGQNSNYLPAEVCIILENQPFKGKLLDEHTAAMITVACQPPNINAQAIVGRGLHEFGFAQTPPPLNAFGVSIGSEMAVVPGRIIPPPVVRYQGGPLAGVDERASWNLRGVRFSIGARLEKWAVLLIQDGNRRDEFQGPDDPELHRNVSGFADMCRRSGMNVDQAQPAIVDVQLPPKRPEDPLRKAAIQQIRNVLTSMKSKPKIVLVILSNGDRHVYSGLKHLCDVYLDVATVCVHAAKFRKEKGQPQYFANVALKFNMKLGGVNHELGEQNTAWLNSQPTMLVGMDVTHPGAGTVRGTPSIAAVVATIDRRMAQFPASLRLQESKKEMITDLRAMMEERLLAFMAQNQNMLPTRVLVYRDGVSEGQFKIVLDEEMPEIKAAFARFSAPGRPYNPRLTIVICGKRHHTRFFPTDAIHAAQDGNPKPGTVVDRGVTAVYEYDFFLQAHGGLQGTTRPTHYYVVRDEIGIGADQLQVLTNDISYMFGRATKAVSLVSPAYYADLACERGRCYIISLLQGISDSGTTATSGSGKNDANDEVMNEAKKLWRFDKSPNGVGGSLKDTMFYL</sequence>
<feature type="domain" description="PAZ" evidence="2">
    <location>
        <begin position="384"/>
        <end position="479"/>
    </location>
</feature>
<feature type="domain" description="Piwi" evidence="3">
    <location>
        <begin position="665"/>
        <end position="964"/>
    </location>
</feature>